<feature type="transmembrane region" description="Helical" evidence="6">
    <location>
        <begin position="110"/>
        <end position="130"/>
    </location>
</feature>
<dbReference type="GO" id="GO:0000271">
    <property type="term" value="P:polysaccharide biosynthetic process"/>
    <property type="evidence" value="ECO:0007669"/>
    <property type="project" value="InterPro"/>
</dbReference>
<evidence type="ECO:0000256" key="6">
    <source>
        <dbReference type="SAM" id="Phobius"/>
    </source>
</evidence>
<feature type="transmembrane region" description="Helical" evidence="6">
    <location>
        <begin position="83"/>
        <end position="104"/>
    </location>
</feature>
<dbReference type="Pfam" id="PF04138">
    <property type="entry name" value="GtrA_DPMS_TM"/>
    <property type="match status" value="1"/>
</dbReference>
<evidence type="ECO:0000256" key="4">
    <source>
        <dbReference type="ARBA" id="ARBA00022989"/>
    </source>
</evidence>
<evidence type="ECO:0000256" key="1">
    <source>
        <dbReference type="ARBA" id="ARBA00004141"/>
    </source>
</evidence>
<comment type="subcellular location">
    <subcellularLocation>
        <location evidence="1">Membrane</location>
        <topology evidence="1">Multi-pass membrane protein</topology>
    </subcellularLocation>
</comment>
<keyword evidence="4 6" id="KW-1133">Transmembrane helix</keyword>
<feature type="domain" description="GtrA/DPMS transmembrane" evidence="7">
    <location>
        <begin position="11"/>
        <end position="136"/>
    </location>
</feature>
<comment type="similarity">
    <text evidence="2">Belongs to the GtrA family.</text>
</comment>
<sequence length="139" mass="15607">MRNFVSNKWFKFALVGGVGFIADTLIFISCFKLLLLPLLQARLIAFFGAASVTWLGNRVFTFSSHTQNSDHYWRGLATQWGKFMSSAILSAIPNLIVFKSILLLFGSYGLMPYVALICGVLFGMVSNFILSSRWVFCSR</sequence>
<dbReference type="RefSeq" id="WP_123782702.1">
    <property type="nucleotide sequence ID" value="NZ_RKIK01000050.1"/>
</dbReference>
<dbReference type="Proteomes" id="UP000278792">
    <property type="component" value="Unassembled WGS sequence"/>
</dbReference>
<feature type="transmembrane region" description="Helical" evidence="6">
    <location>
        <begin position="41"/>
        <end position="62"/>
    </location>
</feature>
<keyword evidence="3 6" id="KW-0812">Transmembrane</keyword>
<evidence type="ECO:0000256" key="3">
    <source>
        <dbReference type="ARBA" id="ARBA00022692"/>
    </source>
</evidence>
<dbReference type="PANTHER" id="PTHR38459">
    <property type="entry name" value="PROPHAGE BACTOPRENOL-LINKED GLUCOSE TRANSLOCASE HOMOLOG"/>
    <property type="match status" value="1"/>
</dbReference>
<proteinExistence type="inferred from homology"/>
<comment type="caution">
    <text evidence="8">The sequence shown here is derived from an EMBL/GenBank/DDBJ whole genome shotgun (WGS) entry which is preliminary data.</text>
</comment>
<reference evidence="8 9" key="1">
    <citation type="submission" date="2018-11" db="EMBL/GenBank/DDBJ databases">
        <title>Vibrio ponticus strain CAIM 1751 pathogenic for the snapper Lutjanus guttatus.</title>
        <authorList>
            <person name="Soto-Rodriguez S."/>
            <person name="Lozano-Olvera R."/>
            <person name="Gomez-Gil B."/>
        </authorList>
    </citation>
    <scope>NUCLEOTIDE SEQUENCE [LARGE SCALE GENOMIC DNA]</scope>
    <source>
        <strain evidence="8 9">CAIM 1751</strain>
    </source>
</reference>
<dbReference type="InterPro" id="IPR007267">
    <property type="entry name" value="GtrA_DPMS_TM"/>
</dbReference>
<dbReference type="InterPro" id="IPR051401">
    <property type="entry name" value="GtrA_CellWall_Glycosyl"/>
</dbReference>
<name>A0A3N3DXR4_9VIBR</name>
<dbReference type="AlphaFoldDB" id="A0A3N3DXR4"/>
<evidence type="ECO:0000256" key="5">
    <source>
        <dbReference type="ARBA" id="ARBA00023136"/>
    </source>
</evidence>
<evidence type="ECO:0000259" key="7">
    <source>
        <dbReference type="Pfam" id="PF04138"/>
    </source>
</evidence>
<accession>A0A3N3DXR4</accession>
<organism evidence="8 9">
    <name type="scientific">Vibrio ponticus</name>
    <dbReference type="NCBI Taxonomy" id="265668"/>
    <lineage>
        <taxon>Bacteria</taxon>
        <taxon>Pseudomonadati</taxon>
        <taxon>Pseudomonadota</taxon>
        <taxon>Gammaproteobacteria</taxon>
        <taxon>Vibrionales</taxon>
        <taxon>Vibrionaceae</taxon>
        <taxon>Vibrio</taxon>
    </lineage>
</organism>
<evidence type="ECO:0000256" key="2">
    <source>
        <dbReference type="ARBA" id="ARBA00009399"/>
    </source>
</evidence>
<feature type="transmembrane region" description="Helical" evidence="6">
    <location>
        <begin position="12"/>
        <end position="35"/>
    </location>
</feature>
<evidence type="ECO:0000313" key="8">
    <source>
        <dbReference type="EMBL" id="ROV59162.1"/>
    </source>
</evidence>
<keyword evidence="5 6" id="KW-0472">Membrane</keyword>
<dbReference type="PANTHER" id="PTHR38459:SF1">
    <property type="entry name" value="PROPHAGE BACTOPRENOL-LINKED GLUCOSE TRANSLOCASE HOMOLOG"/>
    <property type="match status" value="1"/>
</dbReference>
<protein>
    <submittedName>
        <fullName evidence="8">GtrA family protein</fullName>
    </submittedName>
</protein>
<dbReference type="GO" id="GO:0005886">
    <property type="term" value="C:plasma membrane"/>
    <property type="evidence" value="ECO:0007669"/>
    <property type="project" value="TreeGrafter"/>
</dbReference>
<gene>
    <name evidence="8" type="ORF">EGH82_15005</name>
</gene>
<evidence type="ECO:0000313" key="9">
    <source>
        <dbReference type="Proteomes" id="UP000278792"/>
    </source>
</evidence>
<dbReference type="EMBL" id="RKIK01000050">
    <property type="protein sequence ID" value="ROV59162.1"/>
    <property type="molecule type" value="Genomic_DNA"/>
</dbReference>